<organism evidence="8 9">
    <name type="scientific">Nocardiopsis sediminis</name>
    <dbReference type="NCBI Taxonomy" id="1778267"/>
    <lineage>
        <taxon>Bacteria</taxon>
        <taxon>Bacillati</taxon>
        <taxon>Actinomycetota</taxon>
        <taxon>Actinomycetes</taxon>
        <taxon>Streptosporangiales</taxon>
        <taxon>Nocardiopsidaceae</taxon>
        <taxon>Nocardiopsis</taxon>
    </lineage>
</organism>
<evidence type="ECO:0000256" key="4">
    <source>
        <dbReference type="ARBA" id="ARBA00022989"/>
    </source>
</evidence>
<dbReference type="EMBL" id="JBHSBH010000012">
    <property type="protein sequence ID" value="MFC3998051.1"/>
    <property type="molecule type" value="Genomic_DNA"/>
</dbReference>
<protein>
    <submittedName>
        <fullName evidence="8">PLD nuclease N-terminal domain-containing protein</fullName>
    </submittedName>
</protein>
<evidence type="ECO:0000256" key="1">
    <source>
        <dbReference type="ARBA" id="ARBA00004651"/>
    </source>
</evidence>
<feature type="transmembrane region" description="Helical" evidence="6">
    <location>
        <begin position="60"/>
        <end position="80"/>
    </location>
</feature>
<evidence type="ECO:0000256" key="3">
    <source>
        <dbReference type="ARBA" id="ARBA00022692"/>
    </source>
</evidence>
<evidence type="ECO:0000313" key="8">
    <source>
        <dbReference type="EMBL" id="MFC3998051.1"/>
    </source>
</evidence>
<proteinExistence type="predicted"/>
<dbReference type="Pfam" id="PF13396">
    <property type="entry name" value="PLDc_N"/>
    <property type="match status" value="1"/>
</dbReference>
<evidence type="ECO:0000256" key="6">
    <source>
        <dbReference type="SAM" id="Phobius"/>
    </source>
</evidence>
<accession>A0ABV8FT23</accession>
<dbReference type="Proteomes" id="UP001595847">
    <property type="component" value="Unassembled WGS sequence"/>
</dbReference>
<keyword evidence="2" id="KW-1003">Cell membrane</keyword>
<comment type="caution">
    <text evidence="8">The sequence shown here is derived from an EMBL/GenBank/DDBJ whole genome shotgun (WGS) entry which is preliminary data.</text>
</comment>
<name>A0ABV8FT23_9ACTN</name>
<feature type="transmembrane region" description="Helical" evidence="6">
    <location>
        <begin position="22"/>
        <end position="48"/>
    </location>
</feature>
<dbReference type="RefSeq" id="WP_378535542.1">
    <property type="nucleotide sequence ID" value="NZ_JBHSBH010000012.1"/>
</dbReference>
<evidence type="ECO:0000256" key="2">
    <source>
        <dbReference type="ARBA" id="ARBA00022475"/>
    </source>
</evidence>
<reference evidence="9" key="1">
    <citation type="journal article" date="2019" name="Int. J. Syst. Evol. Microbiol.">
        <title>The Global Catalogue of Microorganisms (GCM) 10K type strain sequencing project: providing services to taxonomists for standard genome sequencing and annotation.</title>
        <authorList>
            <consortium name="The Broad Institute Genomics Platform"/>
            <consortium name="The Broad Institute Genome Sequencing Center for Infectious Disease"/>
            <person name="Wu L."/>
            <person name="Ma J."/>
        </authorList>
    </citation>
    <scope>NUCLEOTIDE SEQUENCE [LARGE SCALE GENOMIC DNA]</scope>
    <source>
        <strain evidence="9">TBRC 1826</strain>
    </source>
</reference>
<keyword evidence="5 6" id="KW-0472">Membrane</keyword>
<keyword evidence="9" id="KW-1185">Reference proteome</keyword>
<evidence type="ECO:0000313" key="9">
    <source>
        <dbReference type="Proteomes" id="UP001595847"/>
    </source>
</evidence>
<evidence type="ECO:0000259" key="7">
    <source>
        <dbReference type="Pfam" id="PF13396"/>
    </source>
</evidence>
<dbReference type="InterPro" id="IPR027379">
    <property type="entry name" value="CLS_N"/>
</dbReference>
<evidence type="ECO:0000256" key="5">
    <source>
        <dbReference type="ARBA" id="ARBA00023136"/>
    </source>
</evidence>
<keyword evidence="4 6" id="KW-1133">Transmembrane helix</keyword>
<gene>
    <name evidence="8" type="ORF">ACFOVU_19125</name>
</gene>
<comment type="subcellular location">
    <subcellularLocation>
        <location evidence="1">Cell membrane</location>
        <topology evidence="1">Multi-pass membrane protein</topology>
    </subcellularLocation>
</comment>
<sequence length="94" mass="10197">MGPHTMLALDGLIPAELFDPHVAGLALIALIGLCFVAYVVFIVAAFLSALFSELEFGMKLVWAIFIICAPFLGALCWFLIGKRNATVTAARARW</sequence>
<keyword evidence="3 6" id="KW-0812">Transmembrane</keyword>
<feature type="domain" description="Cardiolipin synthase N-terminal" evidence="7">
    <location>
        <begin position="40"/>
        <end position="81"/>
    </location>
</feature>